<sequence>MSKSIATDLGGASSAPVPVISVSPVTLAAPDRETDLQVRVSAPVSGSQLPIIVLAHGFGSSLDGYAPLAQFWAAHGFVVIQPTFLDSRTLLPAAKASHGEAIQAYLNDPRKLLMWRTRVRDVQRILDQLPVLEEAVPGLLGRLDQSRIAVAGHSFGAQTAGLLLGARVLGADGSSLREDWFDPRVKAGVLLSAAGRGGADLSSFAAEHFPHLNQSYAELRTPTLVVAGDADRSPLTLRGPDWFTDAYTLSPGATCLVTLFEGKHMLGGISGYLVTETTDENPARVAAVQQLTWAYLRSALYPEDPAWPTACVAFEGAPQPLGQLVCKGS</sequence>
<dbReference type="EMBL" id="VMRJ01000001">
    <property type="protein sequence ID" value="TVT43552.1"/>
    <property type="molecule type" value="Genomic_DNA"/>
</dbReference>
<gene>
    <name evidence="5" type="ORF">FNT36_05560</name>
</gene>
<protein>
    <submittedName>
        <fullName evidence="5">Alpha/beta fold hydrolase</fullName>
    </submittedName>
</protein>
<dbReference type="Gene3D" id="3.40.50.1820">
    <property type="entry name" value="alpha/beta hydrolase"/>
    <property type="match status" value="1"/>
</dbReference>
<name>A0A558C4I6_9BACT</name>
<dbReference type="OrthoDB" id="339159at2"/>
<organism evidence="5 6">
    <name type="scientific">Hymenobacter setariae</name>
    <dbReference type="NCBI Taxonomy" id="2594794"/>
    <lineage>
        <taxon>Bacteria</taxon>
        <taxon>Pseudomonadati</taxon>
        <taxon>Bacteroidota</taxon>
        <taxon>Cytophagia</taxon>
        <taxon>Cytophagales</taxon>
        <taxon>Hymenobacteraceae</taxon>
        <taxon>Hymenobacter</taxon>
    </lineage>
</organism>
<dbReference type="SUPFAM" id="SSF53474">
    <property type="entry name" value="alpha/beta-Hydrolases"/>
    <property type="match status" value="1"/>
</dbReference>
<accession>A0A558C4I6</accession>
<evidence type="ECO:0000256" key="3">
    <source>
        <dbReference type="ARBA" id="ARBA00023098"/>
    </source>
</evidence>
<dbReference type="PANTHER" id="PTHR10272:SF0">
    <property type="entry name" value="PLATELET-ACTIVATING FACTOR ACETYLHYDROLASE"/>
    <property type="match status" value="1"/>
</dbReference>
<dbReference type="Proteomes" id="UP000317624">
    <property type="component" value="Unassembled WGS sequence"/>
</dbReference>
<feature type="domain" description="AB hydrolase-1" evidence="4">
    <location>
        <begin position="52"/>
        <end position="280"/>
    </location>
</feature>
<dbReference type="GO" id="GO:0016042">
    <property type="term" value="P:lipid catabolic process"/>
    <property type="evidence" value="ECO:0007669"/>
    <property type="project" value="UniProtKB-KW"/>
</dbReference>
<proteinExistence type="predicted"/>
<dbReference type="GO" id="GO:0003847">
    <property type="term" value="F:1-alkyl-2-acetylglycerophosphocholine esterase activity"/>
    <property type="evidence" value="ECO:0007669"/>
    <property type="project" value="TreeGrafter"/>
</dbReference>
<dbReference type="PANTHER" id="PTHR10272">
    <property type="entry name" value="PLATELET-ACTIVATING FACTOR ACETYLHYDROLASE"/>
    <property type="match status" value="1"/>
</dbReference>
<keyword evidence="6" id="KW-1185">Reference proteome</keyword>
<dbReference type="InterPro" id="IPR029058">
    <property type="entry name" value="AB_hydrolase_fold"/>
</dbReference>
<keyword evidence="3" id="KW-0443">Lipid metabolism</keyword>
<keyword evidence="2" id="KW-0442">Lipid degradation</keyword>
<dbReference type="AlphaFoldDB" id="A0A558C4I6"/>
<evidence type="ECO:0000313" key="6">
    <source>
        <dbReference type="Proteomes" id="UP000317624"/>
    </source>
</evidence>
<keyword evidence="1 5" id="KW-0378">Hydrolase</keyword>
<dbReference type="InterPro" id="IPR000073">
    <property type="entry name" value="AB_hydrolase_1"/>
</dbReference>
<dbReference type="Pfam" id="PF12697">
    <property type="entry name" value="Abhydrolase_6"/>
    <property type="match status" value="1"/>
</dbReference>
<evidence type="ECO:0000256" key="2">
    <source>
        <dbReference type="ARBA" id="ARBA00022963"/>
    </source>
</evidence>
<evidence type="ECO:0000256" key="1">
    <source>
        <dbReference type="ARBA" id="ARBA00022801"/>
    </source>
</evidence>
<reference evidence="5 6" key="1">
    <citation type="submission" date="2019-07" db="EMBL/GenBank/DDBJ databases">
        <title>Hymenobacter sp. straun FUR1 Genome sequencing and assembly.</title>
        <authorList>
            <person name="Chhetri G."/>
        </authorList>
    </citation>
    <scope>NUCLEOTIDE SEQUENCE [LARGE SCALE GENOMIC DNA]</scope>
    <source>
        <strain evidence="5 6">Fur1</strain>
    </source>
</reference>
<evidence type="ECO:0000259" key="4">
    <source>
        <dbReference type="Pfam" id="PF12697"/>
    </source>
</evidence>
<dbReference type="RefSeq" id="WP_144845161.1">
    <property type="nucleotide sequence ID" value="NZ_VMRJ01000001.1"/>
</dbReference>
<evidence type="ECO:0000313" key="5">
    <source>
        <dbReference type="EMBL" id="TVT43552.1"/>
    </source>
</evidence>
<comment type="caution">
    <text evidence="5">The sequence shown here is derived from an EMBL/GenBank/DDBJ whole genome shotgun (WGS) entry which is preliminary data.</text>
</comment>